<evidence type="ECO:0000313" key="5">
    <source>
        <dbReference type="Proteomes" id="UP000315673"/>
    </source>
</evidence>
<dbReference type="Pfam" id="PF00583">
    <property type="entry name" value="Acetyltransf_1"/>
    <property type="match status" value="1"/>
</dbReference>
<sequence length="174" mass="18319">MSEGEGWRVREAGADDADALALVGGATFLETFAGVLAGDAIVGHCGRQHTTDAYRSVLTNGGRAWLAELDPGNAPVGFALLTKPDLPGARAGDIELKRIYALARFHGTGIGRALMAAVVAATSGFERLLLGVYAGNTRAIAFYRKQGFEPIGERRFDVGGKLYDDLVLAKPLTA</sequence>
<dbReference type="CDD" id="cd04301">
    <property type="entry name" value="NAT_SF"/>
    <property type="match status" value="1"/>
</dbReference>
<proteinExistence type="predicted"/>
<dbReference type="InterPro" id="IPR000182">
    <property type="entry name" value="GNAT_dom"/>
</dbReference>
<dbReference type="PANTHER" id="PTHR43877">
    <property type="entry name" value="AMINOALKYLPHOSPHONATE N-ACETYLTRANSFERASE-RELATED-RELATED"/>
    <property type="match status" value="1"/>
</dbReference>
<gene>
    <name evidence="4" type="ORF">FPZ24_04085</name>
</gene>
<dbReference type="KEGG" id="spai:FPZ24_04085"/>
<dbReference type="Gene3D" id="3.40.630.30">
    <property type="match status" value="1"/>
</dbReference>
<keyword evidence="1 4" id="KW-0808">Transferase</keyword>
<dbReference type="EMBL" id="CP042306">
    <property type="protein sequence ID" value="QDZ06757.1"/>
    <property type="molecule type" value="Genomic_DNA"/>
</dbReference>
<keyword evidence="5" id="KW-1185">Reference proteome</keyword>
<dbReference type="AlphaFoldDB" id="A0A5B8LF06"/>
<dbReference type="SUPFAM" id="SSF55729">
    <property type="entry name" value="Acyl-CoA N-acyltransferases (Nat)"/>
    <property type="match status" value="1"/>
</dbReference>
<reference evidence="4 5" key="1">
    <citation type="submission" date="2019-07" db="EMBL/GenBank/DDBJ databases">
        <title>Full genome sequence of Sphingomonas sp. 4R-6-7(HKS19).</title>
        <authorList>
            <person name="Im W.-T."/>
        </authorList>
    </citation>
    <scope>NUCLEOTIDE SEQUENCE [LARGE SCALE GENOMIC DNA]</scope>
    <source>
        <strain evidence="4 5">HKS19</strain>
    </source>
</reference>
<evidence type="ECO:0000259" key="3">
    <source>
        <dbReference type="PROSITE" id="PS51186"/>
    </source>
</evidence>
<accession>A0A5B8LF06</accession>
<name>A0A5B8LF06_9SPHN</name>
<evidence type="ECO:0000256" key="1">
    <source>
        <dbReference type="ARBA" id="ARBA00022679"/>
    </source>
</evidence>
<protein>
    <submittedName>
        <fullName evidence="4">GNAT family N-acetyltransferase</fullName>
    </submittedName>
</protein>
<dbReference type="PROSITE" id="PS51186">
    <property type="entry name" value="GNAT"/>
    <property type="match status" value="1"/>
</dbReference>
<dbReference type="RefSeq" id="WP_146569841.1">
    <property type="nucleotide sequence ID" value="NZ_CP042306.1"/>
</dbReference>
<feature type="domain" description="N-acetyltransferase" evidence="3">
    <location>
        <begin position="7"/>
        <end position="173"/>
    </location>
</feature>
<dbReference type="Proteomes" id="UP000315673">
    <property type="component" value="Chromosome"/>
</dbReference>
<dbReference type="InterPro" id="IPR016181">
    <property type="entry name" value="Acyl_CoA_acyltransferase"/>
</dbReference>
<organism evidence="4 5">
    <name type="scientific">Sphingomonas panacisoli</name>
    <dbReference type="NCBI Taxonomy" id="1813879"/>
    <lineage>
        <taxon>Bacteria</taxon>
        <taxon>Pseudomonadati</taxon>
        <taxon>Pseudomonadota</taxon>
        <taxon>Alphaproteobacteria</taxon>
        <taxon>Sphingomonadales</taxon>
        <taxon>Sphingomonadaceae</taxon>
        <taxon>Sphingomonas</taxon>
    </lineage>
</organism>
<evidence type="ECO:0000256" key="2">
    <source>
        <dbReference type="ARBA" id="ARBA00023315"/>
    </source>
</evidence>
<dbReference type="OrthoDB" id="7205533at2"/>
<dbReference type="GO" id="GO:0016747">
    <property type="term" value="F:acyltransferase activity, transferring groups other than amino-acyl groups"/>
    <property type="evidence" value="ECO:0007669"/>
    <property type="project" value="InterPro"/>
</dbReference>
<evidence type="ECO:0000313" key="4">
    <source>
        <dbReference type="EMBL" id="QDZ06757.1"/>
    </source>
</evidence>
<keyword evidence="2" id="KW-0012">Acyltransferase</keyword>
<dbReference type="InterPro" id="IPR050832">
    <property type="entry name" value="Bact_Acetyltransf"/>
</dbReference>